<feature type="compositionally biased region" description="Low complexity" evidence="1">
    <location>
        <begin position="109"/>
        <end position="118"/>
    </location>
</feature>
<evidence type="ECO:0000313" key="2">
    <source>
        <dbReference type="EMBL" id="KAJ7687963.1"/>
    </source>
</evidence>
<feature type="region of interest" description="Disordered" evidence="1">
    <location>
        <begin position="160"/>
        <end position="180"/>
    </location>
</feature>
<proteinExistence type="predicted"/>
<feature type="region of interest" description="Disordered" evidence="1">
    <location>
        <begin position="101"/>
        <end position="141"/>
    </location>
</feature>
<dbReference type="AlphaFoldDB" id="A0AAD7DBS8"/>
<sequence length="180" mass="19145">MPPAATGHGTLARGVSLKYSESRTPAEGQTPRRVADYNQQYRYCISYPWLVPAPPAIPRAPPLPVIAGEPIYIIPLAQGRTRNGNRAQVVPLLVLFDTARPLRPPPSQAPSSSHHPAQNPDVSPSREQPTAPDPFSISFGHAPPSTALLGLLGVSRAAVPSSPLRAPHPPKPRIAAPRAV</sequence>
<dbReference type="EMBL" id="JARKIE010000083">
    <property type="protein sequence ID" value="KAJ7687963.1"/>
    <property type="molecule type" value="Genomic_DNA"/>
</dbReference>
<evidence type="ECO:0000256" key="1">
    <source>
        <dbReference type="SAM" id="MobiDB-lite"/>
    </source>
</evidence>
<gene>
    <name evidence="2" type="ORF">B0H17DRAFT_1203320</name>
</gene>
<evidence type="ECO:0000313" key="3">
    <source>
        <dbReference type="Proteomes" id="UP001221757"/>
    </source>
</evidence>
<name>A0AAD7DBS8_MYCRO</name>
<keyword evidence="3" id="KW-1185">Reference proteome</keyword>
<reference evidence="2" key="1">
    <citation type="submission" date="2023-03" db="EMBL/GenBank/DDBJ databases">
        <title>Massive genome expansion in bonnet fungi (Mycena s.s.) driven by repeated elements and novel gene families across ecological guilds.</title>
        <authorList>
            <consortium name="Lawrence Berkeley National Laboratory"/>
            <person name="Harder C.B."/>
            <person name="Miyauchi S."/>
            <person name="Viragh M."/>
            <person name="Kuo A."/>
            <person name="Thoen E."/>
            <person name="Andreopoulos B."/>
            <person name="Lu D."/>
            <person name="Skrede I."/>
            <person name="Drula E."/>
            <person name="Henrissat B."/>
            <person name="Morin E."/>
            <person name="Kohler A."/>
            <person name="Barry K."/>
            <person name="LaButti K."/>
            <person name="Morin E."/>
            <person name="Salamov A."/>
            <person name="Lipzen A."/>
            <person name="Mereny Z."/>
            <person name="Hegedus B."/>
            <person name="Baldrian P."/>
            <person name="Stursova M."/>
            <person name="Weitz H."/>
            <person name="Taylor A."/>
            <person name="Grigoriev I.V."/>
            <person name="Nagy L.G."/>
            <person name="Martin F."/>
            <person name="Kauserud H."/>
        </authorList>
    </citation>
    <scope>NUCLEOTIDE SEQUENCE</scope>
    <source>
        <strain evidence="2">CBHHK067</strain>
    </source>
</reference>
<protein>
    <submittedName>
        <fullName evidence="2">Uncharacterized protein</fullName>
    </submittedName>
</protein>
<accession>A0AAD7DBS8</accession>
<comment type="caution">
    <text evidence="2">The sequence shown here is derived from an EMBL/GenBank/DDBJ whole genome shotgun (WGS) entry which is preliminary data.</text>
</comment>
<organism evidence="2 3">
    <name type="scientific">Mycena rosella</name>
    <name type="common">Pink bonnet</name>
    <name type="synonym">Agaricus rosellus</name>
    <dbReference type="NCBI Taxonomy" id="1033263"/>
    <lineage>
        <taxon>Eukaryota</taxon>
        <taxon>Fungi</taxon>
        <taxon>Dikarya</taxon>
        <taxon>Basidiomycota</taxon>
        <taxon>Agaricomycotina</taxon>
        <taxon>Agaricomycetes</taxon>
        <taxon>Agaricomycetidae</taxon>
        <taxon>Agaricales</taxon>
        <taxon>Marasmiineae</taxon>
        <taxon>Mycenaceae</taxon>
        <taxon>Mycena</taxon>
    </lineage>
</organism>
<dbReference type="Proteomes" id="UP001221757">
    <property type="component" value="Unassembled WGS sequence"/>
</dbReference>